<reference evidence="2" key="1">
    <citation type="submission" date="2020-05" db="EMBL/GenBank/DDBJ databases">
        <title>Frigoriglobus tundricola gen. nov., sp. nov., a psychrotolerant cellulolytic planctomycete of the family Gemmataceae with two divergent copies of 16S rRNA gene.</title>
        <authorList>
            <person name="Kulichevskaya I.S."/>
            <person name="Ivanova A.A."/>
            <person name="Naumoff D.G."/>
            <person name="Beletsky A.V."/>
            <person name="Rijpstra W.I.C."/>
            <person name="Sinninghe Damste J.S."/>
            <person name="Mardanov A.V."/>
            <person name="Ravin N.V."/>
            <person name="Dedysh S.N."/>
        </authorList>
    </citation>
    <scope>NUCLEOTIDE SEQUENCE [LARGE SCALE GENOMIC DNA]</scope>
    <source>
        <strain evidence="2">PL17</strain>
    </source>
</reference>
<protein>
    <submittedName>
        <fullName evidence="1">Uncharacterized protein</fullName>
    </submittedName>
</protein>
<name>A0A6M5YJU1_9BACT</name>
<dbReference type="EMBL" id="CP053452">
    <property type="protein sequence ID" value="QJW93834.1"/>
    <property type="molecule type" value="Genomic_DNA"/>
</dbReference>
<sequence length="112" mass="12034">MAKAKPEVSEAKVTQIEMVRAALEEFGPDAKPQPMQTFILEKFNTELAPNIISNYKSVLKRKGGGAVAGIAGGRRGRKSGAQFSDLETIRGLVTRLGAEQVKKLVDVAGMFS</sequence>
<gene>
    <name evidence="1" type="ORF">FTUN_1346</name>
</gene>
<dbReference type="RefSeq" id="WP_171469955.1">
    <property type="nucleotide sequence ID" value="NZ_CP053452.2"/>
</dbReference>
<proteinExistence type="predicted"/>
<dbReference type="AlphaFoldDB" id="A0A6M5YJU1"/>
<evidence type="ECO:0000313" key="1">
    <source>
        <dbReference type="EMBL" id="QJW93834.1"/>
    </source>
</evidence>
<evidence type="ECO:0000313" key="2">
    <source>
        <dbReference type="Proteomes" id="UP000503447"/>
    </source>
</evidence>
<organism evidence="1 2">
    <name type="scientific">Frigoriglobus tundricola</name>
    <dbReference type="NCBI Taxonomy" id="2774151"/>
    <lineage>
        <taxon>Bacteria</taxon>
        <taxon>Pseudomonadati</taxon>
        <taxon>Planctomycetota</taxon>
        <taxon>Planctomycetia</taxon>
        <taxon>Gemmatales</taxon>
        <taxon>Gemmataceae</taxon>
        <taxon>Frigoriglobus</taxon>
    </lineage>
</organism>
<dbReference type="Proteomes" id="UP000503447">
    <property type="component" value="Chromosome"/>
</dbReference>
<accession>A0A6M5YJU1</accession>
<keyword evidence="2" id="KW-1185">Reference proteome</keyword>
<dbReference type="KEGG" id="ftj:FTUN_1346"/>